<accession>A0A967F1K3</accession>
<organism evidence="1 2">
    <name type="scientific">Pelagibius litoralis</name>
    <dbReference type="NCBI Taxonomy" id="374515"/>
    <lineage>
        <taxon>Bacteria</taxon>
        <taxon>Pseudomonadati</taxon>
        <taxon>Pseudomonadota</taxon>
        <taxon>Alphaproteobacteria</taxon>
        <taxon>Rhodospirillales</taxon>
        <taxon>Rhodovibrionaceae</taxon>
        <taxon>Pelagibius</taxon>
    </lineage>
</organism>
<proteinExistence type="predicted"/>
<name>A0A967F1K3_9PROT</name>
<dbReference type="Pfam" id="PF19630">
    <property type="entry name" value="DUF6134"/>
    <property type="match status" value="1"/>
</dbReference>
<dbReference type="Proteomes" id="UP000761264">
    <property type="component" value="Unassembled WGS sequence"/>
</dbReference>
<dbReference type="EMBL" id="JAAQPH010000020">
    <property type="protein sequence ID" value="NIA71297.1"/>
    <property type="molecule type" value="Genomic_DNA"/>
</dbReference>
<sequence>MKKRVDFGRRRALTVMTGAAVGMISRPSPAAGIDLVPPEGAWRFLVLRHGNVIGEHRFDFSRRNGDFVVEVAIDIAVDLLGITLFRFTHRAEEVWRDGWLQSLITATDDDGTLWRVKSERSGGVLRGTVNDVAFDVSGFVVPASLWHRDTPKTQVLFGTIDGRTKVVKAENLGEETLSVAGQARQTRHFRLTGEIERDVWYGADCDIAKVTFPARDGSLITLERQ</sequence>
<dbReference type="AlphaFoldDB" id="A0A967F1K3"/>
<comment type="caution">
    <text evidence="1">The sequence shown here is derived from an EMBL/GenBank/DDBJ whole genome shotgun (WGS) entry which is preliminary data.</text>
</comment>
<reference evidence="1" key="1">
    <citation type="submission" date="2020-03" db="EMBL/GenBank/DDBJ databases">
        <title>Genome of Pelagibius litoralis DSM 21314T.</title>
        <authorList>
            <person name="Wang G."/>
        </authorList>
    </citation>
    <scope>NUCLEOTIDE SEQUENCE</scope>
    <source>
        <strain evidence="1">DSM 21314</strain>
    </source>
</reference>
<dbReference type="InterPro" id="IPR045767">
    <property type="entry name" value="DUF6134"/>
</dbReference>
<gene>
    <name evidence="1" type="ORF">HBA54_22105</name>
</gene>
<evidence type="ECO:0000313" key="2">
    <source>
        <dbReference type="Proteomes" id="UP000761264"/>
    </source>
</evidence>
<protein>
    <submittedName>
        <fullName evidence="1">Uncharacterized protein</fullName>
    </submittedName>
</protein>
<dbReference type="RefSeq" id="WP_167228783.1">
    <property type="nucleotide sequence ID" value="NZ_JAAQPH010000020.1"/>
</dbReference>
<evidence type="ECO:0000313" key="1">
    <source>
        <dbReference type="EMBL" id="NIA71297.1"/>
    </source>
</evidence>
<keyword evidence="2" id="KW-1185">Reference proteome</keyword>